<dbReference type="InterPro" id="IPR002130">
    <property type="entry name" value="Cyclophilin-type_PPIase_dom"/>
</dbReference>
<keyword evidence="3" id="KW-0472">Membrane</keyword>
<dbReference type="AlphaFoldDB" id="A0A6U3TJF8"/>
<dbReference type="Gene3D" id="2.40.100.10">
    <property type="entry name" value="Cyclophilin-like"/>
    <property type="match status" value="1"/>
</dbReference>
<dbReference type="SUPFAM" id="SSF50891">
    <property type="entry name" value="Cyclophilin-like"/>
    <property type="match status" value="1"/>
</dbReference>
<dbReference type="InterPro" id="IPR029000">
    <property type="entry name" value="Cyclophilin-like_dom_sf"/>
</dbReference>
<keyword evidence="1" id="KW-0175">Coiled coil</keyword>
<feature type="region of interest" description="Disordered" evidence="2">
    <location>
        <begin position="1"/>
        <end position="39"/>
    </location>
</feature>
<dbReference type="GO" id="GO:0003755">
    <property type="term" value="F:peptidyl-prolyl cis-trans isomerase activity"/>
    <property type="evidence" value="ECO:0007669"/>
    <property type="project" value="InterPro"/>
</dbReference>
<feature type="transmembrane region" description="Helical" evidence="3">
    <location>
        <begin position="84"/>
        <end position="105"/>
    </location>
</feature>
<evidence type="ECO:0000256" key="1">
    <source>
        <dbReference type="SAM" id="Coils"/>
    </source>
</evidence>
<keyword evidence="3" id="KW-1133">Transmembrane helix</keyword>
<evidence type="ECO:0000256" key="3">
    <source>
        <dbReference type="SAM" id="Phobius"/>
    </source>
</evidence>
<reference evidence="5" key="1">
    <citation type="submission" date="2021-01" db="EMBL/GenBank/DDBJ databases">
        <authorList>
            <person name="Corre E."/>
            <person name="Pelletier E."/>
            <person name="Niang G."/>
            <person name="Scheremetjew M."/>
            <person name="Finn R."/>
            <person name="Kale V."/>
            <person name="Holt S."/>
            <person name="Cochrane G."/>
            <person name="Meng A."/>
            <person name="Brown T."/>
            <person name="Cohen L."/>
        </authorList>
    </citation>
    <scope>NUCLEOTIDE SEQUENCE</scope>
    <source>
        <strain evidence="5">Pop2</strain>
    </source>
</reference>
<sequence length="416" mass="46537">MSNIYQRKTPSYTQPQGGYSQNYGGYSGNSGGGYSNNGDGGYGYESGGYSASASSDYGVSSSTPTPANNLYNSKKKSSGSSSSALIPWMACVAITIILSMTTWNYSSRASALQIELQHLEYEHRVAVEHEDLLAKKSEEYSREKTKLSRRVAELEKTNKDLMGRVQKKDNEKKEISDNVKTAVNSIKEHTQNREDVLFERLELLTERVVRENLRELNERFGKGPHKVEFQVELPEGEGRSPSIGSILLELAPNDLMPHTVHLFLEQVYHKLWDGCHFLINQAHIVQAGPHRYDGAVVSSEQLEHFEEAKLDIVYFQEYSDAFPHEKYTVGISGRPGGPDFYINLVNNTINHGPGGQSQHDLHEEADPCFAKVVDGFSVIDRMRAYPTGSTTIFESPIRIKQARIVTPINLPRIEDA</sequence>
<dbReference type="EMBL" id="HBGN01031898">
    <property type="protein sequence ID" value="CAD9348785.1"/>
    <property type="molecule type" value="Transcribed_RNA"/>
</dbReference>
<evidence type="ECO:0000256" key="2">
    <source>
        <dbReference type="SAM" id="MobiDB-lite"/>
    </source>
</evidence>
<feature type="compositionally biased region" description="Gly residues" evidence="2">
    <location>
        <begin position="25"/>
        <end position="39"/>
    </location>
</feature>
<protein>
    <recommendedName>
        <fullName evidence="4">PPIase cyclophilin-type domain-containing protein</fullName>
    </recommendedName>
</protein>
<dbReference type="Pfam" id="PF00160">
    <property type="entry name" value="Pro_isomerase"/>
    <property type="match status" value="1"/>
</dbReference>
<evidence type="ECO:0000259" key="4">
    <source>
        <dbReference type="Pfam" id="PF00160"/>
    </source>
</evidence>
<proteinExistence type="predicted"/>
<gene>
    <name evidence="5" type="ORF">DBRI1063_LOCUS20599</name>
</gene>
<evidence type="ECO:0000313" key="5">
    <source>
        <dbReference type="EMBL" id="CAD9348785.1"/>
    </source>
</evidence>
<organism evidence="5">
    <name type="scientific">Ditylum brightwellii</name>
    <dbReference type="NCBI Taxonomy" id="49249"/>
    <lineage>
        <taxon>Eukaryota</taxon>
        <taxon>Sar</taxon>
        <taxon>Stramenopiles</taxon>
        <taxon>Ochrophyta</taxon>
        <taxon>Bacillariophyta</taxon>
        <taxon>Mediophyceae</taxon>
        <taxon>Lithodesmiophycidae</taxon>
        <taxon>Lithodesmiales</taxon>
        <taxon>Lithodesmiaceae</taxon>
        <taxon>Ditylum</taxon>
    </lineage>
</organism>
<feature type="domain" description="PPIase cyclophilin-type" evidence="4">
    <location>
        <begin position="243"/>
        <end position="403"/>
    </location>
</feature>
<feature type="coiled-coil region" evidence="1">
    <location>
        <begin position="137"/>
        <end position="178"/>
    </location>
</feature>
<name>A0A6U3TJF8_9STRA</name>
<keyword evidence="3" id="KW-0812">Transmembrane</keyword>
<feature type="compositionally biased region" description="Polar residues" evidence="2">
    <location>
        <begin position="1"/>
        <end position="16"/>
    </location>
</feature>
<accession>A0A6U3TJF8</accession>